<proteinExistence type="predicted"/>
<dbReference type="EMBL" id="BARS01029124">
    <property type="protein sequence ID" value="GAG01174.1"/>
    <property type="molecule type" value="Genomic_DNA"/>
</dbReference>
<comment type="caution">
    <text evidence="1">The sequence shown here is derived from an EMBL/GenBank/DDBJ whole genome shotgun (WGS) entry which is preliminary data.</text>
</comment>
<protein>
    <submittedName>
        <fullName evidence="1">Uncharacterized protein</fullName>
    </submittedName>
</protein>
<sequence length="263" mass="29620">DQDLLGQNLLEYIKEKQKQHLHQMVIPYIVSYTSKPSGIYDIYVSLNSPRVPVDRYTITGFEIFGMSQMEDIGVLKEDTGYLHTIAPIPYEPEKQAYKFTLDYTSNGPVWNSEKNKPESIVLRAYYQEDPENPDAPKFYSALSHPPIGFTTNPDPEEEGYHSFVDMLFPTQPEAQPILNIEAPPFVSMGQKILLKLRVSNYDGSVSYYLESDSESENVCFIGEVITDLGKATVLIEGKVPGECNLTINAHLNDGSLLIENVTI</sequence>
<evidence type="ECO:0000313" key="1">
    <source>
        <dbReference type="EMBL" id="GAG01174.1"/>
    </source>
</evidence>
<dbReference type="AlphaFoldDB" id="X0U5Z0"/>
<gene>
    <name evidence="1" type="ORF">S01H1_45564</name>
</gene>
<name>X0U5Z0_9ZZZZ</name>
<organism evidence="1">
    <name type="scientific">marine sediment metagenome</name>
    <dbReference type="NCBI Taxonomy" id="412755"/>
    <lineage>
        <taxon>unclassified sequences</taxon>
        <taxon>metagenomes</taxon>
        <taxon>ecological metagenomes</taxon>
    </lineage>
</organism>
<reference evidence="1" key="1">
    <citation type="journal article" date="2014" name="Front. Microbiol.">
        <title>High frequency of phylogenetically diverse reductive dehalogenase-homologous genes in deep subseafloor sedimentary metagenomes.</title>
        <authorList>
            <person name="Kawai M."/>
            <person name="Futagami T."/>
            <person name="Toyoda A."/>
            <person name="Takaki Y."/>
            <person name="Nishi S."/>
            <person name="Hori S."/>
            <person name="Arai W."/>
            <person name="Tsubouchi T."/>
            <person name="Morono Y."/>
            <person name="Uchiyama I."/>
            <person name="Ito T."/>
            <person name="Fujiyama A."/>
            <person name="Inagaki F."/>
            <person name="Takami H."/>
        </authorList>
    </citation>
    <scope>NUCLEOTIDE SEQUENCE</scope>
    <source>
        <strain evidence="1">Expedition CK06-06</strain>
    </source>
</reference>
<feature type="non-terminal residue" evidence="1">
    <location>
        <position position="1"/>
    </location>
</feature>
<accession>X0U5Z0</accession>
<feature type="non-terminal residue" evidence="1">
    <location>
        <position position="263"/>
    </location>
</feature>